<dbReference type="Gene3D" id="3.90.950.10">
    <property type="match status" value="2"/>
</dbReference>
<evidence type="ECO:0000313" key="3">
    <source>
        <dbReference type="EMBL" id="KKR34757.1"/>
    </source>
</evidence>
<sequence length="167" mass="19069">MIKKILVATTNAGKFAEITAELTDLQFDFVNLKDLKLDKFDVDEPHSTTWQNALEKAKFFAKKSGLLTIAEDTGLFIDYLKGEPGVKSKRYGATAAEGIKKILEKLKNVPEKKRTAYLENMSFASIFYYPPLKKLFSEMPLLEKNMVSQRGKMVGQLKYFLKLFNQK</sequence>
<dbReference type="InterPro" id="IPR029001">
    <property type="entry name" value="ITPase-like_fam"/>
</dbReference>
<accession>A0A0G0TA75</accession>
<dbReference type="AlphaFoldDB" id="A0A0G0TA75"/>
<dbReference type="InterPro" id="IPR002637">
    <property type="entry name" value="RdgB/HAM1"/>
</dbReference>
<dbReference type="EMBL" id="LBXR01000007">
    <property type="protein sequence ID" value="KKR34757.1"/>
    <property type="molecule type" value="Genomic_DNA"/>
</dbReference>
<dbReference type="SUPFAM" id="SSF52972">
    <property type="entry name" value="ITPase-like"/>
    <property type="match status" value="1"/>
</dbReference>
<evidence type="ECO:0000313" key="4">
    <source>
        <dbReference type="Proteomes" id="UP000034855"/>
    </source>
</evidence>
<dbReference type="PANTHER" id="PTHR11067">
    <property type="entry name" value="INOSINE TRIPHOSPHATE PYROPHOSPHATASE/HAM1 PROTEIN"/>
    <property type="match status" value="1"/>
</dbReference>
<name>A0A0G0TA75_9BACT</name>
<organism evidence="3 4">
    <name type="scientific">Candidatus Magasanikbacteria bacterium GW2011_GWA2_40_10</name>
    <dbReference type="NCBI Taxonomy" id="1619037"/>
    <lineage>
        <taxon>Bacteria</taxon>
        <taxon>Candidatus Magasanikiibacteriota</taxon>
    </lineage>
</organism>
<dbReference type="Pfam" id="PF01725">
    <property type="entry name" value="Ham1p_like"/>
    <property type="match status" value="1"/>
</dbReference>
<dbReference type="PANTHER" id="PTHR11067:SF9">
    <property type="entry name" value="INOSINE TRIPHOSPHATE PYROPHOSPHATASE"/>
    <property type="match status" value="1"/>
</dbReference>
<dbReference type="Proteomes" id="UP000034855">
    <property type="component" value="Unassembled WGS sequence"/>
</dbReference>
<comment type="similarity">
    <text evidence="1">Belongs to the HAM1 NTPase family.</text>
</comment>
<dbReference type="CDD" id="cd00515">
    <property type="entry name" value="HAM1"/>
    <property type="match status" value="1"/>
</dbReference>
<evidence type="ECO:0000256" key="2">
    <source>
        <dbReference type="ARBA" id="ARBA00022801"/>
    </source>
</evidence>
<dbReference type="GO" id="GO:0005829">
    <property type="term" value="C:cytosol"/>
    <property type="evidence" value="ECO:0007669"/>
    <property type="project" value="TreeGrafter"/>
</dbReference>
<proteinExistence type="inferred from homology"/>
<evidence type="ECO:0000256" key="1">
    <source>
        <dbReference type="ARBA" id="ARBA00008023"/>
    </source>
</evidence>
<dbReference type="STRING" id="1619037.UT67_C0007G0006"/>
<reference evidence="3 4" key="1">
    <citation type="journal article" date="2015" name="Nature">
        <title>rRNA introns, odd ribosomes, and small enigmatic genomes across a large radiation of phyla.</title>
        <authorList>
            <person name="Brown C.T."/>
            <person name="Hug L.A."/>
            <person name="Thomas B.C."/>
            <person name="Sharon I."/>
            <person name="Castelle C.J."/>
            <person name="Singh A."/>
            <person name="Wilkins M.J."/>
            <person name="Williams K.H."/>
            <person name="Banfield J.F."/>
        </authorList>
    </citation>
    <scope>NUCLEOTIDE SEQUENCE [LARGE SCALE GENOMIC DNA]</scope>
</reference>
<gene>
    <name evidence="3" type="ORF">UT67_C0007G0006</name>
</gene>
<dbReference type="GO" id="GO:0009143">
    <property type="term" value="P:nucleoside triphosphate catabolic process"/>
    <property type="evidence" value="ECO:0007669"/>
    <property type="project" value="InterPro"/>
</dbReference>
<protein>
    <submittedName>
        <fullName evidence="3">Non-canonical purine NTP pyrophosphatase</fullName>
    </submittedName>
</protein>
<keyword evidence="2" id="KW-0378">Hydrolase</keyword>
<comment type="caution">
    <text evidence="3">The sequence shown here is derived from an EMBL/GenBank/DDBJ whole genome shotgun (WGS) entry which is preliminary data.</text>
</comment>
<dbReference type="GO" id="GO:0047429">
    <property type="term" value="F:nucleoside triphosphate diphosphatase activity"/>
    <property type="evidence" value="ECO:0007669"/>
    <property type="project" value="InterPro"/>
</dbReference>